<name>A0A9P0EY56_BEMTA</name>
<organism evidence="2 3">
    <name type="scientific">Bemisia tabaci</name>
    <name type="common">Sweetpotato whitefly</name>
    <name type="synonym">Aleurodes tabaci</name>
    <dbReference type="NCBI Taxonomy" id="7038"/>
    <lineage>
        <taxon>Eukaryota</taxon>
        <taxon>Metazoa</taxon>
        <taxon>Ecdysozoa</taxon>
        <taxon>Arthropoda</taxon>
        <taxon>Hexapoda</taxon>
        <taxon>Insecta</taxon>
        <taxon>Pterygota</taxon>
        <taxon>Neoptera</taxon>
        <taxon>Paraneoptera</taxon>
        <taxon>Hemiptera</taxon>
        <taxon>Sternorrhyncha</taxon>
        <taxon>Aleyrodoidea</taxon>
        <taxon>Aleyrodidae</taxon>
        <taxon>Aleyrodinae</taxon>
        <taxon>Bemisia</taxon>
    </lineage>
</organism>
<protein>
    <submittedName>
        <fullName evidence="2">Uncharacterized protein</fullName>
    </submittedName>
</protein>
<keyword evidence="1" id="KW-0812">Transmembrane</keyword>
<dbReference type="AlphaFoldDB" id="A0A9P0EY56"/>
<keyword evidence="3" id="KW-1185">Reference proteome</keyword>
<evidence type="ECO:0000313" key="2">
    <source>
        <dbReference type="EMBL" id="CAH0381799.1"/>
    </source>
</evidence>
<dbReference type="Proteomes" id="UP001152759">
    <property type="component" value="Chromosome 1"/>
</dbReference>
<keyword evidence="1" id="KW-1133">Transmembrane helix</keyword>
<keyword evidence="1" id="KW-0472">Membrane</keyword>
<dbReference type="EMBL" id="OU963862">
    <property type="protein sequence ID" value="CAH0381799.1"/>
    <property type="molecule type" value="Genomic_DNA"/>
</dbReference>
<gene>
    <name evidence="2" type="ORF">BEMITA_LOCUS1415</name>
</gene>
<accession>A0A9P0EY56</accession>
<evidence type="ECO:0000313" key="3">
    <source>
        <dbReference type="Proteomes" id="UP001152759"/>
    </source>
</evidence>
<proteinExistence type="predicted"/>
<feature type="transmembrane region" description="Helical" evidence="1">
    <location>
        <begin position="133"/>
        <end position="150"/>
    </location>
</feature>
<sequence>MFPIISHHSRKFDTLPDYEDHDPGLWSRVLVFSECTAIKRKGRIRPLPSPHSSFDHRCVDCNFKTDPDSLLFSSDLQLLIYYLTKRHGRKICFKQLFYCGFTCVNFKHFMNSVCSVKKCWRIEDFKKYITMKYFSLSVFLAVLVVILGMVQGKKITRCGSGIGGNMWDGKATGNCGSKLGFYCYNYSLNQYCETLDDAREQQMRQCCEQEGRRGIKSQEI</sequence>
<reference evidence="2" key="1">
    <citation type="submission" date="2021-12" db="EMBL/GenBank/DDBJ databases">
        <authorList>
            <person name="King R."/>
        </authorList>
    </citation>
    <scope>NUCLEOTIDE SEQUENCE</scope>
</reference>
<evidence type="ECO:0000256" key="1">
    <source>
        <dbReference type="SAM" id="Phobius"/>
    </source>
</evidence>